<comment type="caution">
    <text evidence="2">The sequence shown here is derived from an EMBL/GenBank/DDBJ whole genome shotgun (WGS) entry which is preliminary data.</text>
</comment>
<name>A0A7W6JW92_9SPHN</name>
<accession>A0A7W6JW92</accession>
<organism evidence="2 3">
    <name type="scientific">Sphingomonas kyeonggiensis</name>
    <dbReference type="NCBI Taxonomy" id="1268553"/>
    <lineage>
        <taxon>Bacteria</taxon>
        <taxon>Pseudomonadati</taxon>
        <taxon>Pseudomonadota</taxon>
        <taxon>Alphaproteobacteria</taxon>
        <taxon>Sphingomonadales</taxon>
        <taxon>Sphingomonadaceae</taxon>
        <taxon>Sphingomonas</taxon>
    </lineage>
</organism>
<dbReference type="PANTHER" id="PTHR33993">
    <property type="entry name" value="GLYOXALASE-RELATED"/>
    <property type="match status" value="1"/>
</dbReference>
<keyword evidence="3" id="KW-1185">Reference proteome</keyword>
<dbReference type="Gene3D" id="3.10.180.10">
    <property type="entry name" value="2,3-Dihydroxybiphenyl 1,2-Dioxygenase, domain 1"/>
    <property type="match status" value="2"/>
</dbReference>
<dbReference type="EMBL" id="JACIEH010000003">
    <property type="protein sequence ID" value="MBB4100691.1"/>
    <property type="molecule type" value="Genomic_DNA"/>
</dbReference>
<dbReference type="AlphaFoldDB" id="A0A7W6JW92"/>
<dbReference type="CDD" id="cd07247">
    <property type="entry name" value="SgaA_N_like"/>
    <property type="match status" value="1"/>
</dbReference>
<dbReference type="InterPro" id="IPR052164">
    <property type="entry name" value="Anthracycline_SecMetBiosynth"/>
</dbReference>
<dbReference type="InterPro" id="IPR029068">
    <property type="entry name" value="Glyas_Bleomycin-R_OHBP_Dase"/>
</dbReference>
<dbReference type="InterPro" id="IPR037523">
    <property type="entry name" value="VOC_core"/>
</dbReference>
<dbReference type="Proteomes" id="UP000557392">
    <property type="component" value="Unassembled WGS sequence"/>
</dbReference>
<evidence type="ECO:0000313" key="2">
    <source>
        <dbReference type="EMBL" id="MBB4100691.1"/>
    </source>
</evidence>
<gene>
    <name evidence="2" type="ORF">GGR46_004263</name>
</gene>
<sequence>MSNAHGSFIWYELLTKDAGKAKAFYDSVVGWNIDAQPAPGGMDYRMINAGDGQAGGVMQLNADMIAGGAQPVWLGYFGVDDVDATVAAVVAAGGQVHLPAFDIPDVGRLAMVTDPQGVPFYVMRGASPESSTAYQRMGFGHVAWNELLAPDDAAALAFYGRLFAIEKVGSMPMGEMGEYSFIANGDSKGEAVGAIMRVQPGTKPGWGFYFRVPDITEAQAKVEAGGGKVVWGPHQVPGGEWVINIVDPEGVTCGFVSPDKSG</sequence>
<dbReference type="RefSeq" id="WP_183999971.1">
    <property type="nucleotide sequence ID" value="NZ_JACIEH010000003.1"/>
</dbReference>
<proteinExistence type="predicted"/>
<protein>
    <recommendedName>
        <fullName evidence="1">VOC domain-containing protein</fullName>
    </recommendedName>
</protein>
<dbReference type="PROSITE" id="PS51819">
    <property type="entry name" value="VOC"/>
    <property type="match status" value="2"/>
</dbReference>
<evidence type="ECO:0000259" key="1">
    <source>
        <dbReference type="PROSITE" id="PS51819"/>
    </source>
</evidence>
<reference evidence="2 3" key="1">
    <citation type="submission" date="2020-08" db="EMBL/GenBank/DDBJ databases">
        <title>Genomic Encyclopedia of Type Strains, Phase IV (KMG-IV): sequencing the most valuable type-strain genomes for metagenomic binning, comparative biology and taxonomic classification.</title>
        <authorList>
            <person name="Goeker M."/>
        </authorList>
    </citation>
    <scope>NUCLEOTIDE SEQUENCE [LARGE SCALE GENOMIC DNA]</scope>
    <source>
        <strain evidence="2 3">DSM 101806</strain>
    </source>
</reference>
<dbReference type="InterPro" id="IPR004360">
    <property type="entry name" value="Glyas_Fos-R_dOase_dom"/>
</dbReference>
<feature type="domain" description="VOC" evidence="1">
    <location>
        <begin position="138"/>
        <end position="258"/>
    </location>
</feature>
<dbReference type="PANTHER" id="PTHR33993:SF14">
    <property type="entry name" value="GB|AAF24581.1"/>
    <property type="match status" value="1"/>
</dbReference>
<dbReference type="Pfam" id="PF00903">
    <property type="entry name" value="Glyoxalase"/>
    <property type="match status" value="2"/>
</dbReference>
<evidence type="ECO:0000313" key="3">
    <source>
        <dbReference type="Proteomes" id="UP000557392"/>
    </source>
</evidence>
<feature type="domain" description="VOC" evidence="1">
    <location>
        <begin position="7"/>
        <end position="125"/>
    </location>
</feature>
<dbReference type="SUPFAM" id="SSF54593">
    <property type="entry name" value="Glyoxalase/Bleomycin resistance protein/Dihydroxybiphenyl dioxygenase"/>
    <property type="match status" value="2"/>
</dbReference>